<organism evidence="10">
    <name type="scientific">uncultured Nocardioidaceae bacterium</name>
    <dbReference type="NCBI Taxonomy" id="253824"/>
    <lineage>
        <taxon>Bacteria</taxon>
        <taxon>Bacillati</taxon>
        <taxon>Actinomycetota</taxon>
        <taxon>Actinomycetes</taxon>
        <taxon>Propionibacteriales</taxon>
        <taxon>Nocardioidaceae</taxon>
        <taxon>environmental samples</taxon>
    </lineage>
</organism>
<dbReference type="Pfam" id="PF03710">
    <property type="entry name" value="GlnE"/>
    <property type="match status" value="2"/>
</dbReference>
<feature type="region of interest" description="Adenylyl transferase" evidence="7">
    <location>
        <begin position="504"/>
        <end position="999"/>
    </location>
</feature>
<evidence type="ECO:0000256" key="4">
    <source>
        <dbReference type="ARBA" id="ARBA00022840"/>
    </source>
</evidence>
<evidence type="ECO:0000256" key="6">
    <source>
        <dbReference type="ARBA" id="ARBA00023268"/>
    </source>
</evidence>
<keyword evidence="4 7" id="KW-0067">ATP-binding</keyword>
<dbReference type="InterPro" id="IPR023057">
    <property type="entry name" value="GlnE"/>
</dbReference>
<proteinExistence type="inferred from homology"/>
<dbReference type="PANTHER" id="PTHR30621">
    <property type="entry name" value="GLUTAMINE SYNTHETASE ADENYLYLTRANSFERASE"/>
    <property type="match status" value="1"/>
</dbReference>
<keyword evidence="1 7" id="KW-0808">Transferase</keyword>
<name>A0A6J4MXW8_9ACTN</name>
<dbReference type="InterPro" id="IPR043519">
    <property type="entry name" value="NT_sf"/>
</dbReference>
<dbReference type="AlphaFoldDB" id="A0A6J4MXW8"/>
<gene>
    <name evidence="7" type="primary">glnE</name>
    <name evidence="10" type="ORF">AVDCRST_MAG47-1194</name>
</gene>
<dbReference type="Pfam" id="PF08335">
    <property type="entry name" value="GlnD_UR_UTase"/>
    <property type="match status" value="2"/>
</dbReference>
<evidence type="ECO:0000313" key="10">
    <source>
        <dbReference type="EMBL" id="CAA9370702.1"/>
    </source>
</evidence>
<feature type="region of interest" description="Adenylyl removase" evidence="7">
    <location>
        <begin position="1"/>
        <end position="496"/>
    </location>
</feature>
<dbReference type="PANTHER" id="PTHR30621:SF0">
    <property type="entry name" value="BIFUNCTIONAL GLUTAMINE SYNTHETASE ADENYLYLTRANSFERASE_ADENYLYL-REMOVING ENZYME"/>
    <property type="match status" value="1"/>
</dbReference>
<dbReference type="EMBL" id="CADCUK010000083">
    <property type="protein sequence ID" value="CAA9370702.1"/>
    <property type="molecule type" value="Genomic_DNA"/>
</dbReference>
<feature type="domain" description="PII-uridylyltransferase/Glutamine-synthetase adenylyltransferase" evidence="9">
    <location>
        <begin position="857"/>
        <end position="996"/>
    </location>
</feature>
<dbReference type="GO" id="GO:0000287">
    <property type="term" value="F:magnesium ion binding"/>
    <property type="evidence" value="ECO:0007669"/>
    <property type="project" value="UniProtKB-UniRule"/>
</dbReference>
<comment type="function">
    <text evidence="7">Involved in the regulation of glutamine synthetase GlnA, a key enzyme in the process to assimilate ammonia. When cellular nitrogen levels are high, the C-terminal adenylyl transferase (AT) inactivates GlnA by covalent transfer of an adenylyl group from ATP to specific tyrosine residue of GlnA, thus reducing its activity. Conversely, when nitrogen levels are low, the N-terminal adenylyl removase (AR) activates GlnA by removing the adenylyl group by phosphorolysis, increasing its activity. The regulatory region of GlnE binds the signal transduction protein PII (GlnB) which indicates the nitrogen status of the cell.</text>
</comment>
<dbReference type="CDD" id="cd05401">
    <property type="entry name" value="NT_GlnE_GlnD_like"/>
    <property type="match status" value="2"/>
</dbReference>
<evidence type="ECO:0000256" key="1">
    <source>
        <dbReference type="ARBA" id="ARBA00022679"/>
    </source>
</evidence>
<dbReference type="EC" id="2.7.7.89" evidence="7"/>
<comment type="catalytic activity">
    <reaction evidence="7">
        <text>[glutamine synthetase]-L-tyrosine + ATP = [glutamine synthetase]-O(4)-(5'-adenylyl)-L-tyrosine + diphosphate</text>
        <dbReference type="Rhea" id="RHEA:18589"/>
        <dbReference type="Rhea" id="RHEA-COMP:10660"/>
        <dbReference type="Rhea" id="RHEA-COMP:10661"/>
        <dbReference type="ChEBI" id="CHEBI:30616"/>
        <dbReference type="ChEBI" id="CHEBI:33019"/>
        <dbReference type="ChEBI" id="CHEBI:46858"/>
        <dbReference type="ChEBI" id="CHEBI:83624"/>
        <dbReference type="EC" id="2.7.7.42"/>
    </reaction>
</comment>
<evidence type="ECO:0000256" key="7">
    <source>
        <dbReference type="HAMAP-Rule" id="MF_00802"/>
    </source>
</evidence>
<accession>A0A6J4MXW8</accession>
<evidence type="ECO:0000259" key="8">
    <source>
        <dbReference type="Pfam" id="PF03710"/>
    </source>
</evidence>
<evidence type="ECO:0000256" key="3">
    <source>
        <dbReference type="ARBA" id="ARBA00022741"/>
    </source>
</evidence>
<keyword evidence="5 7" id="KW-0460">Magnesium</keyword>
<reference evidence="10" key="1">
    <citation type="submission" date="2020-02" db="EMBL/GenBank/DDBJ databases">
        <authorList>
            <person name="Meier V. D."/>
        </authorList>
    </citation>
    <scope>NUCLEOTIDE SEQUENCE</scope>
    <source>
        <strain evidence="10">AVDCRST_MAG47</strain>
    </source>
</reference>
<dbReference type="Gene3D" id="1.20.120.330">
    <property type="entry name" value="Nucleotidyltransferases domain 2"/>
    <property type="match status" value="2"/>
</dbReference>
<dbReference type="GO" id="GO:0016874">
    <property type="term" value="F:ligase activity"/>
    <property type="evidence" value="ECO:0007669"/>
    <property type="project" value="UniProtKB-KW"/>
</dbReference>
<feature type="domain" description="PII-uridylyltransferase/Glutamine-synthetase adenylyltransferase" evidence="9">
    <location>
        <begin position="352"/>
        <end position="492"/>
    </location>
</feature>
<dbReference type="SUPFAM" id="SSF81301">
    <property type="entry name" value="Nucleotidyltransferase"/>
    <property type="match status" value="2"/>
</dbReference>
<protein>
    <recommendedName>
        <fullName evidence="7">Bifunctional glutamine synthetase adenylyltransferase/adenylyl-removing enzyme</fullName>
    </recommendedName>
    <alternativeName>
        <fullName evidence="7">ATP:glutamine synthetase adenylyltransferase</fullName>
    </alternativeName>
    <alternativeName>
        <fullName evidence="7">ATase</fullName>
    </alternativeName>
    <domain>
        <recommendedName>
            <fullName evidence="7">Glutamine synthetase adenylyl-L-tyrosine phosphorylase</fullName>
            <ecNumber evidence="7">2.7.7.89</ecNumber>
        </recommendedName>
        <alternativeName>
            <fullName evidence="7">Adenylyl removase</fullName>
            <shortName evidence="7">AR</shortName>
            <shortName evidence="7">AT-N</shortName>
        </alternativeName>
    </domain>
    <domain>
        <recommendedName>
            <fullName evidence="7">Glutamine synthetase adenylyl transferase</fullName>
            <ecNumber evidence="7">2.7.7.42</ecNumber>
        </recommendedName>
        <alternativeName>
            <fullName evidence="7">Adenylyl transferase</fullName>
            <shortName evidence="7">AT</shortName>
            <shortName evidence="7">AT-C</shortName>
        </alternativeName>
    </domain>
</protein>
<dbReference type="InterPro" id="IPR005190">
    <property type="entry name" value="GlnE_rpt_dom"/>
</dbReference>
<keyword evidence="3 7" id="KW-0547">Nucleotide-binding</keyword>
<evidence type="ECO:0000256" key="2">
    <source>
        <dbReference type="ARBA" id="ARBA00022695"/>
    </source>
</evidence>
<dbReference type="InterPro" id="IPR013546">
    <property type="entry name" value="PII_UdlTrfase/GS_AdlTrfase"/>
</dbReference>
<dbReference type="GO" id="GO:0047388">
    <property type="term" value="F:[glutamine synthetase]-adenylyl-L-tyrosine phosphorylase activity"/>
    <property type="evidence" value="ECO:0007669"/>
    <property type="project" value="UniProtKB-EC"/>
</dbReference>
<comment type="similarity">
    <text evidence="7">Belongs to the GlnE family.</text>
</comment>
<comment type="catalytic activity">
    <reaction evidence="7">
        <text>[glutamine synthetase]-O(4)-(5'-adenylyl)-L-tyrosine + phosphate = [glutamine synthetase]-L-tyrosine + ADP</text>
        <dbReference type="Rhea" id="RHEA:43716"/>
        <dbReference type="Rhea" id="RHEA-COMP:10660"/>
        <dbReference type="Rhea" id="RHEA-COMP:10661"/>
        <dbReference type="ChEBI" id="CHEBI:43474"/>
        <dbReference type="ChEBI" id="CHEBI:46858"/>
        <dbReference type="ChEBI" id="CHEBI:83624"/>
        <dbReference type="ChEBI" id="CHEBI:456216"/>
        <dbReference type="EC" id="2.7.7.89"/>
    </reaction>
</comment>
<dbReference type="NCBIfam" id="NF010707">
    <property type="entry name" value="PRK14109.1"/>
    <property type="match status" value="1"/>
</dbReference>
<dbReference type="GO" id="GO:0000820">
    <property type="term" value="P:regulation of glutamine family amino acid metabolic process"/>
    <property type="evidence" value="ECO:0007669"/>
    <property type="project" value="UniProtKB-UniRule"/>
</dbReference>
<feature type="domain" description="Glutamate-ammonia ligase adenylyltransferase repeated" evidence="8">
    <location>
        <begin position="87"/>
        <end position="326"/>
    </location>
</feature>
<keyword evidence="10" id="KW-0436">Ligase</keyword>
<dbReference type="GO" id="GO:0008882">
    <property type="term" value="F:[glutamate-ammonia-ligase] adenylyltransferase activity"/>
    <property type="evidence" value="ECO:0007669"/>
    <property type="project" value="UniProtKB-UniRule"/>
</dbReference>
<feature type="domain" description="Glutamate-ammonia ligase adenylyltransferase repeated" evidence="8">
    <location>
        <begin position="597"/>
        <end position="833"/>
    </location>
</feature>
<dbReference type="Gene3D" id="3.30.460.10">
    <property type="entry name" value="Beta Polymerase, domain 2"/>
    <property type="match status" value="2"/>
</dbReference>
<dbReference type="GO" id="GO:0005524">
    <property type="term" value="F:ATP binding"/>
    <property type="evidence" value="ECO:0007669"/>
    <property type="project" value="UniProtKB-UniRule"/>
</dbReference>
<evidence type="ECO:0000259" key="9">
    <source>
        <dbReference type="Pfam" id="PF08335"/>
    </source>
</evidence>
<sequence length="999" mass="108620">MSGRPQSPKAALIRAGFVEPDRAAQDLARLGGHGAALLPLLGATADPDQALATLADLAQRLGEGSGDGEPQAGFLAQLEEDEGTAMRLFAVLGASPALGQHLLRHPEHWQELRDPSLGSTRPAAFAVRTDLLEAVGADPSEDCPTANIPDAEAVDALRVEYRRVLIRLAARDLAHGVGVDDVAAELSDLAAGTLDAALAVARQRVGEAAAGCRLSVVAMGKCGGHELNYVSDVDVVFVGEPVEGHDEQAALRAATQLASHLMKICSDHTAEGTIWPVDAALRPEGKAGPLVRTLASHLSYYERWAKTWEFQALLKARPVAGDLPLGDEYVQQINPLVWQAAQRDGFVADVQAMRRRVLEHIPAKEADRQIKLGSGGLRDVEFAVQLLQMVHGQADDQIRQPTTLSALAALTEGGYVGREEGSALHDAYGFLRTVEHRMQLHQLRRTHLIPEDEDALRRLGRSLGFLRDPVTELQRALREHRREVRRLHEKLFYRPLLDAVARIPGGASRLSTEAARTRLAALGYLDPEAALRHLEALTSGVSRTAAIQRTLLPVMLEWFADAPDPDAGLFGFRKISDALGRTHWYLRLLRDEGEVAERMARLLATSRYATDLLQREPEGVKLLTSEQLVPGDRHALQREMLAAGGRQEDRTAAIHQVRAVRRRELLRIAAADLSGLLDVEQVGEALTDLTRATLDSALAVAVRAVEFDRGKTLSTRLAIVSMGRLGGHETSYGSDADVMFVHDPLPGADPQDASRAAQAVANELRRLLAAPGSDPALEVDADLRPEGKQGPLVRTLESYAAYYAKWSAVWEAQALLRADATVGDPEVATAFLALVDGLRYPADGVGEDGVREVRRIKARVDKERLPRGADPATHLKLGRGGLSDIEWTTQLLQMRHGATVPGLRTTRTAAALRAAVEAELIAESDAETLIDTWRRVSRLRNAITLVRGKGSDQLPRDVRELGAVASVLGYRAAESDALVNDYLRCTRRARAVVERVFWD</sequence>
<comment type="cofactor">
    <cofactor evidence="7">
        <name>Mg(2+)</name>
        <dbReference type="ChEBI" id="CHEBI:18420"/>
    </cofactor>
</comment>
<dbReference type="GO" id="GO:0005829">
    <property type="term" value="C:cytosol"/>
    <property type="evidence" value="ECO:0007669"/>
    <property type="project" value="TreeGrafter"/>
</dbReference>
<dbReference type="EC" id="2.7.7.42" evidence="7"/>
<keyword evidence="6 7" id="KW-0511">Multifunctional enzyme</keyword>
<keyword evidence="2 7" id="KW-0548">Nucleotidyltransferase</keyword>
<dbReference type="SUPFAM" id="SSF81593">
    <property type="entry name" value="Nucleotidyltransferase substrate binding subunit/domain"/>
    <property type="match status" value="2"/>
</dbReference>
<dbReference type="HAMAP" id="MF_00802">
    <property type="entry name" value="GlnE"/>
    <property type="match status" value="1"/>
</dbReference>
<evidence type="ECO:0000256" key="5">
    <source>
        <dbReference type="ARBA" id="ARBA00022842"/>
    </source>
</evidence>